<dbReference type="PANTHER" id="PTHR43464:SF19">
    <property type="entry name" value="UBIQUINONE BIOSYNTHESIS O-METHYLTRANSFERASE, MITOCHONDRIAL"/>
    <property type="match status" value="1"/>
</dbReference>
<dbReference type="GO" id="GO:0008168">
    <property type="term" value="F:methyltransferase activity"/>
    <property type="evidence" value="ECO:0007669"/>
    <property type="project" value="UniProtKB-KW"/>
</dbReference>
<keyword evidence="1" id="KW-0489">Methyltransferase</keyword>
<dbReference type="PANTHER" id="PTHR43464">
    <property type="entry name" value="METHYLTRANSFERASE"/>
    <property type="match status" value="1"/>
</dbReference>
<gene>
    <name evidence="5" type="ORF">CUN49_09250</name>
</gene>
<dbReference type="AlphaFoldDB" id="A0A2M8PDS2"/>
<keyword evidence="2" id="KW-0808">Transferase</keyword>
<sequence>MDDAACRALNALNRAFYAQAAENFDESRGRPWNGWRRLLPYLEQLPAPRRVLDLACGNGRFGRFLARNLSDVHYHGTDNNAALLESARRAFAKMDVLHDARLELHDLLESPLPEGTYELVALFGVLHHVPSLARRLSLVRQAAERVAQGGLLVFTSWCFYDHARFRERLIALPAEYGAERGDWLMDWRRGHAANHLLRYCHHVDETEQRALEAATQLTLVETFYADGHTDNINRYSILRRLY</sequence>
<dbReference type="InterPro" id="IPR013217">
    <property type="entry name" value="Methyltransf_12"/>
</dbReference>
<protein>
    <recommendedName>
        <fullName evidence="4">Methyltransferase type 12 domain-containing protein</fullName>
    </recommendedName>
</protein>
<evidence type="ECO:0000259" key="4">
    <source>
        <dbReference type="Pfam" id="PF08242"/>
    </source>
</evidence>
<evidence type="ECO:0000313" key="6">
    <source>
        <dbReference type="Proteomes" id="UP000229681"/>
    </source>
</evidence>
<organism evidence="5 6">
    <name type="scientific">Candidatus Thermofonsia Clade 1 bacterium</name>
    <dbReference type="NCBI Taxonomy" id="2364210"/>
    <lineage>
        <taxon>Bacteria</taxon>
        <taxon>Bacillati</taxon>
        <taxon>Chloroflexota</taxon>
        <taxon>Candidatus Thermofontia</taxon>
        <taxon>Candidatus Thermofonsia Clade 1</taxon>
    </lineage>
</organism>
<comment type="caution">
    <text evidence="5">The sequence shown here is derived from an EMBL/GenBank/DDBJ whole genome shotgun (WGS) entry which is preliminary data.</text>
</comment>
<dbReference type="Gene3D" id="3.40.50.150">
    <property type="entry name" value="Vaccinia Virus protein VP39"/>
    <property type="match status" value="1"/>
</dbReference>
<accession>A0A2M8PDS2</accession>
<dbReference type="EMBL" id="PGTM01000120">
    <property type="protein sequence ID" value="PJF35699.1"/>
    <property type="molecule type" value="Genomic_DNA"/>
</dbReference>
<reference evidence="5 6" key="1">
    <citation type="submission" date="2017-11" db="EMBL/GenBank/DDBJ databases">
        <title>Evolution of Phototrophy in the Chloroflexi Phylum Driven by Horizontal Gene Transfer.</title>
        <authorList>
            <person name="Ward L.M."/>
            <person name="Hemp J."/>
            <person name="Shih P.M."/>
            <person name="Mcglynn S.E."/>
            <person name="Fischer W."/>
        </authorList>
    </citation>
    <scope>NUCLEOTIDE SEQUENCE [LARGE SCALE GENOMIC DNA]</scope>
    <source>
        <strain evidence="5">JP3_13</strain>
    </source>
</reference>
<keyword evidence="3" id="KW-0949">S-adenosyl-L-methionine</keyword>
<proteinExistence type="predicted"/>
<dbReference type="SUPFAM" id="SSF53335">
    <property type="entry name" value="S-adenosyl-L-methionine-dependent methyltransferases"/>
    <property type="match status" value="1"/>
</dbReference>
<dbReference type="GO" id="GO:0032259">
    <property type="term" value="P:methylation"/>
    <property type="evidence" value="ECO:0007669"/>
    <property type="project" value="UniProtKB-KW"/>
</dbReference>
<evidence type="ECO:0000256" key="1">
    <source>
        <dbReference type="ARBA" id="ARBA00022603"/>
    </source>
</evidence>
<evidence type="ECO:0000313" key="5">
    <source>
        <dbReference type="EMBL" id="PJF35699.1"/>
    </source>
</evidence>
<evidence type="ECO:0000256" key="2">
    <source>
        <dbReference type="ARBA" id="ARBA00022679"/>
    </source>
</evidence>
<dbReference type="CDD" id="cd02440">
    <property type="entry name" value="AdoMet_MTases"/>
    <property type="match status" value="1"/>
</dbReference>
<evidence type="ECO:0000256" key="3">
    <source>
        <dbReference type="ARBA" id="ARBA00022691"/>
    </source>
</evidence>
<dbReference type="Proteomes" id="UP000229681">
    <property type="component" value="Unassembled WGS sequence"/>
</dbReference>
<feature type="domain" description="Methyltransferase type 12" evidence="4">
    <location>
        <begin position="52"/>
        <end position="152"/>
    </location>
</feature>
<name>A0A2M8PDS2_9CHLR</name>
<dbReference type="InterPro" id="IPR029063">
    <property type="entry name" value="SAM-dependent_MTases_sf"/>
</dbReference>
<dbReference type="Pfam" id="PF08242">
    <property type="entry name" value="Methyltransf_12"/>
    <property type="match status" value="1"/>
</dbReference>